<keyword evidence="3 7" id="KW-0862">Zinc</keyword>
<evidence type="ECO:0000256" key="4">
    <source>
        <dbReference type="ARBA" id="ARBA00022884"/>
    </source>
</evidence>
<dbReference type="RefSeq" id="XP_026278260.1">
    <property type="nucleotide sequence ID" value="XM_026422475.2"/>
</dbReference>
<name>A0A6J1SG28_FRAOC</name>
<feature type="compositionally biased region" description="Basic and acidic residues" evidence="9">
    <location>
        <begin position="178"/>
        <end position="189"/>
    </location>
</feature>
<keyword evidence="1 7" id="KW-0479">Metal-binding</keyword>
<feature type="compositionally biased region" description="Basic residues" evidence="9">
    <location>
        <begin position="246"/>
        <end position="264"/>
    </location>
</feature>
<dbReference type="GO" id="GO:0005634">
    <property type="term" value="C:nucleus"/>
    <property type="evidence" value="ECO:0007669"/>
    <property type="project" value="TreeGrafter"/>
</dbReference>
<evidence type="ECO:0000256" key="9">
    <source>
        <dbReference type="SAM" id="MobiDB-lite"/>
    </source>
</evidence>
<dbReference type="InterPro" id="IPR045137">
    <property type="entry name" value="RBM26/27"/>
</dbReference>
<dbReference type="Proteomes" id="UP000504606">
    <property type="component" value="Unplaced"/>
</dbReference>
<comment type="function">
    <text evidence="6">May be involved in the turnover of nuclear polyadenylated (pA+) RNA.</text>
</comment>
<sequence>MIVANPDALKSWLTRVLEPLCDADPAALAKYVFALVKKDKPLQELKDSMVEQLEVFLQNETKKFVALLFVVLEKQDYSLPVPASIKQLATGEAPSSTTEVDVKPDAPIEPEPESQPKVVSPSQSTTQPTVSSSTSSSVNSASATPSSSSVPVASVVQVNGTAVNSAPAPSNNAKTSHRKSDSDRDEKGRTGRSGRHSSPGRNRSRSRSWDRPRRSRSRDRLRDRDRCRWRNKSPPARRYERERRRSWSRTRGGSRSRSRSRSPRHGSGFRSSRYRRSPAGRVSLSRSRSHSAERKKEPLSGTATPTQDSNHGDESRVITTSQSIQSVVSQVPKRRCRDFDEKGYCMRGDLCPYDHGTDPVVLEDVSLSQVLHPSQPGSGPPGSGVPSEIGGLQSTIAVAPSGPGIMGGAQQSMVQIPGHMPPFHARFPPPPPPVPAAMEYNPDAPSMEPRMTWSRMPPRGGLGMRGRMVRGPPPPQQPPYNSMHQQQRELVSVPLNDHSGGMGVHPGYKRPMPQDNNQNYPMHGETLHLDGHSPMKRRPAFDYGRLGPVGTRAKHNQGNCSLDVKKIPRGVNNITHLNNHFAKFGKIVNIQVQFEGDPEAALVTFSSHAEANAAYRSTEAVLNNRFIKVFWHNNNNNNGANSNEQGKQENVPPMKPSVRERLGAPVPPMQVKVLNTKVAPQLTDEEIEEQVMMSGNSLTKTLFIKKEVSPAPAPTPVLASAQVNKAQAVAKLQAQQAAAAAAMKLKMQEVAAAKQNIRKKQEEKRREAMQITADLRKRKQELLEKQLDQQKQLIQRLEKQDITKEQRQEVLNTIKSLQESVEKIRKDLATVMGSTANTIKVTAAKLVKSPPSTKTPPTNLVKKTKEEAQREILDAELDLISKQQEGADTAELQRKVAILKMEAANQAIVQAPTKAVRGALRTVRGRGITRAVAARNPALYRSGVRRGGFTGHSVDHRPSKILVSGYEEDDKVDVLAHFAQFGQIVDHESDDAIPSLVLNYKSRKEAELAMTKGRNFGDRLLSITWQAGVPRQGRNSAHLLSTVHLNSHQRQVMMVGDPADLIDDVEGHVEDEEELVGLDLEPSEEALLLDDEEEDEDGEDRSWRR</sequence>
<dbReference type="Pfam" id="PF00642">
    <property type="entry name" value="zf-CCCH"/>
    <property type="match status" value="1"/>
</dbReference>
<dbReference type="InterPro" id="IPR000504">
    <property type="entry name" value="RRM_dom"/>
</dbReference>
<dbReference type="InterPro" id="IPR035979">
    <property type="entry name" value="RBD_domain_sf"/>
</dbReference>
<dbReference type="KEGG" id="foc:113206401"/>
<protein>
    <submittedName>
        <fullName evidence="12">Zinc finger protein swm isoform X1</fullName>
    </submittedName>
</protein>
<dbReference type="InterPro" id="IPR012677">
    <property type="entry name" value="Nucleotide-bd_a/b_plait_sf"/>
</dbReference>
<gene>
    <name evidence="12" type="primary">LOC113206401</name>
</gene>
<dbReference type="PROSITE" id="PS50103">
    <property type="entry name" value="ZF_C3H1"/>
    <property type="match status" value="1"/>
</dbReference>
<evidence type="ECO:0000256" key="3">
    <source>
        <dbReference type="ARBA" id="ARBA00022833"/>
    </source>
</evidence>
<dbReference type="InterPro" id="IPR002483">
    <property type="entry name" value="PWI_dom"/>
</dbReference>
<evidence type="ECO:0000256" key="8">
    <source>
        <dbReference type="SAM" id="Coils"/>
    </source>
</evidence>
<reference evidence="12" key="1">
    <citation type="submission" date="2025-08" db="UniProtKB">
        <authorList>
            <consortium name="RefSeq"/>
        </authorList>
    </citation>
    <scope>IDENTIFICATION</scope>
    <source>
        <tissue evidence="12">Whole organism</tissue>
    </source>
</reference>
<feature type="domain" description="C3H1-type" evidence="10">
    <location>
        <begin position="330"/>
        <end position="358"/>
    </location>
</feature>
<dbReference type="FunFam" id="3.30.70.330:FF:000330">
    <property type="entry name" value="RNA-binding motif protein 26"/>
    <property type="match status" value="1"/>
</dbReference>
<dbReference type="SMART" id="SM00360">
    <property type="entry name" value="RRM"/>
    <property type="match status" value="1"/>
</dbReference>
<dbReference type="Gene3D" id="3.30.70.330">
    <property type="match status" value="2"/>
</dbReference>
<evidence type="ECO:0000313" key="11">
    <source>
        <dbReference type="Proteomes" id="UP000504606"/>
    </source>
</evidence>
<dbReference type="GO" id="GO:0003723">
    <property type="term" value="F:RNA binding"/>
    <property type="evidence" value="ECO:0007669"/>
    <property type="project" value="UniProtKB-KW"/>
</dbReference>
<dbReference type="InterPro" id="IPR000571">
    <property type="entry name" value="Znf_CCCH"/>
</dbReference>
<keyword evidence="4" id="KW-0694">RNA-binding</keyword>
<evidence type="ECO:0000256" key="5">
    <source>
        <dbReference type="ARBA" id="ARBA00023054"/>
    </source>
</evidence>
<dbReference type="AlphaFoldDB" id="A0A6J1SG28"/>
<dbReference type="CTD" id="35235"/>
<dbReference type="PANTHER" id="PTHR14398">
    <property type="entry name" value="RNA RECOGNITION RRM/RNP DOMAIN"/>
    <property type="match status" value="1"/>
</dbReference>
<dbReference type="OrthoDB" id="443401at2759"/>
<evidence type="ECO:0000256" key="6">
    <source>
        <dbReference type="ARBA" id="ARBA00043866"/>
    </source>
</evidence>
<feature type="region of interest" description="Disordered" evidence="9">
    <location>
        <begin position="1071"/>
        <end position="1105"/>
    </location>
</feature>
<feature type="region of interest" description="Disordered" evidence="9">
    <location>
        <begin position="89"/>
        <end position="324"/>
    </location>
</feature>
<evidence type="ECO:0000256" key="2">
    <source>
        <dbReference type="ARBA" id="ARBA00022771"/>
    </source>
</evidence>
<accession>A0A6J1SG28</accession>
<feature type="compositionally biased region" description="Basic and acidic residues" evidence="9">
    <location>
        <begin position="207"/>
        <end position="228"/>
    </location>
</feature>
<feature type="coiled-coil region" evidence="8">
    <location>
        <begin position="743"/>
        <end position="827"/>
    </location>
</feature>
<evidence type="ECO:0000259" key="10">
    <source>
        <dbReference type="PROSITE" id="PS50103"/>
    </source>
</evidence>
<feature type="zinc finger region" description="C3H1-type" evidence="7">
    <location>
        <begin position="330"/>
        <end position="358"/>
    </location>
</feature>
<organism evidence="11 12">
    <name type="scientific">Frankliniella occidentalis</name>
    <name type="common">Western flower thrips</name>
    <name type="synonym">Euthrips occidentalis</name>
    <dbReference type="NCBI Taxonomy" id="133901"/>
    <lineage>
        <taxon>Eukaryota</taxon>
        <taxon>Metazoa</taxon>
        <taxon>Ecdysozoa</taxon>
        <taxon>Arthropoda</taxon>
        <taxon>Hexapoda</taxon>
        <taxon>Insecta</taxon>
        <taxon>Pterygota</taxon>
        <taxon>Neoptera</taxon>
        <taxon>Paraneoptera</taxon>
        <taxon>Thysanoptera</taxon>
        <taxon>Terebrantia</taxon>
        <taxon>Thripoidea</taxon>
        <taxon>Thripidae</taxon>
        <taxon>Frankliniella</taxon>
    </lineage>
</organism>
<dbReference type="CDD" id="cd12257">
    <property type="entry name" value="RRM1_RBM26_like"/>
    <property type="match status" value="1"/>
</dbReference>
<evidence type="ECO:0000256" key="7">
    <source>
        <dbReference type="PROSITE-ProRule" id="PRU00723"/>
    </source>
</evidence>
<dbReference type="GeneID" id="113206401"/>
<evidence type="ECO:0000313" key="12">
    <source>
        <dbReference type="RefSeq" id="XP_026278260.1"/>
    </source>
</evidence>
<keyword evidence="11" id="KW-1185">Reference proteome</keyword>
<keyword evidence="2 7" id="KW-0863">Zinc-finger</keyword>
<keyword evidence="5 8" id="KW-0175">Coiled coil</keyword>
<dbReference type="SUPFAM" id="SSF54928">
    <property type="entry name" value="RNA-binding domain, RBD"/>
    <property type="match status" value="2"/>
</dbReference>
<dbReference type="PANTHER" id="PTHR14398:SF0">
    <property type="entry name" value="ZINC FINGER PROTEIN SWM"/>
    <property type="match status" value="1"/>
</dbReference>
<evidence type="ECO:0000256" key="1">
    <source>
        <dbReference type="ARBA" id="ARBA00022723"/>
    </source>
</evidence>
<feature type="compositionally biased region" description="Acidic residues" evidence="9">
    <location>
        <begin position="1071"/>
        <end position="1099"/>
    </location>
</feature>
<dbReference type="Pfam" id="PF14605">
    <property type="entry name" value="Nup35_RRM_2"/>
    <property type="match status" value="1"/>
</dbReference>
<dbReference type="GO" id="GO:0008270">
    <property type="term" value="F:zinc ion binding"/>
    <property type="evidence" value="ECO:0007669"/>
    <property type="project" value="UniProtKB-KW"/>
</dbReference>
<proteinExistence type="predicted"/>
<dbReference type="Pfam" id="PF01480">
    <property type="entry name" value="PWI"/>
    <property type="match status" value="1"/>
</dbReference>
<feature type="compositionally biased region" description="Low complexity" evidence="9">
    <location>
        <begin position="118"/>
        <end position="173"/>
    </location>
</feature>